<protein>
    <submittedName>
        <fullName evidence="1">Uncharacterized protein</fullName>
    </submittedName>
</protein>
<evidence type="ECO:0000313" key="1">
    <source>
        <dbReference type="EMBL" id="KAG5772119.1"/>
    </source>
</evidence>
<sequence length="321" mass="37610">MERPQFRRLSLYDRIYQHTMEHAGEIDTDLENGNAVIAEEDPDFEEAEEEEDEEEYLDALNTEWWERQRDFKVKLQTRGLTCRGPGLGSRLIITEPCPGQVTIDLDTALLRRPGGLRSAHMLSLQGRCIECNAARKAKILLKVLDTPVFRSRNIDFAPLGKRLDISIRDKWSCPDNYKEMVLERIEEIKNKERPGTDLVVLDDEFSLLFDRQLWEFSIIERVSGKVLIDTLVKHDRQNKQSSLWNKPVFKNLRAMNERHRQSVYSRRGRLQKLDVHEIAKRLKETGITPDSIVLMWHLYQFDLQLLRNFLPVFLFLSLSSS</sequence>
<name>A0A9P7LBH7_9HYPO</name>
<evidence type="ECO:0000313" key="2">
    <source>
        <dbReference type="Proteomes" id="UP000750502"/>
    </source>
</evidence>
<comment type="caution">
    <text evidence="1">The sequence shown here is derived from an EMBL/GenBank/DDBJ whole genome shotgun (WGS) entry which is preliminary data.</text>
</comment>
<dbReference type="Proteomes" id="UP000750502">
    <property type="component" value="Unassembled WGS sequence"/>
</dbReference>
<proteinExistence type="predicted"/>
<dbReference type="EMBL" id="JADFTT010000028">
    <property type="protein sequence ID" value="KAG5772119.1"/>
    <property type="molecule type" value="Genomic_DNA"/>
</dbReference>
<accession>A0A9P7LBH7</accession>
<reference evidence="1" key="2">
    <citation type="submission" date="2020-10" db="EMBL/GenBank/DDBJ databases">
        <authorList>
            <person name="Peck L.D."/>
            <person name="Nowell R.W."/>
            <person name="Flood J."/>
            <person name="Ryan M.J."/>
            <person name="Barraclough T.G."/>
        </authorList>
    </citation>
    <scope>NUCLEOTIDE SEQUENCE</scope>
    <source>
        <strain evidence="1">IMI 127659i</strain>
    </source>
</reference>
<dbReference type="OrthoDB" id="6077919at2759"/>
<organism evidence="1 2">
    <name type="scientific">Fusarium xylarioides</name>
    <dbReference type="NCBI Taxonomy" id="221167"/>
    <lineage>
        <taxon>Eukaryota</taxon>
        <taxon>Fungi</taxon>
        <taxon>Dikarya</taxon>
        <taxon>Ascomycota</taxon>
        <taxon>Pezizomycotina</taxon>
        <taxon>Sordariomycetes</taxon>
        <taxon>Hypocreomycetidae</taxon>
        <taxon>Hypocreales</taxon>
        <taxon>Nectriaceae</taxon>
        <taxon>Fusarium</taxon>
        <taxon>Fusarium fujikuroi species complex</taxon>
    </lineage>
</organism>
<gene>
    <name evidence="1" type="ORF">H9Q72_001615</name>
</gene>
<reference evidence="1" key="1">
    <citation type="journal article" date="2020" name="bioRxiv">
        <title>Historical genomics reveals the evolutionary mechanisms behind multiple outbreaks of the host-specific coffee wilt pathogen Fusarium xylarioides.</title>
        <authorList>
            <person name="Peck D."/>
            <person name="Nowell R.W."/>
            <person name="Flood J."/>
            <person name="Ryan M.J."/>
            <person name="Barraclough T.G."/>
        </authorList>
    </citation>
    <scope>NUCLEOTIDE SEQUENCE</scope>
    <source>
        <strain evidence="1">IMI 127659i</strain>
    </source>
</reference>
<dbReference type="AlphaFoldDB" id="A0A9P7LBH7"/>
<keyword evidence="2" id="KW-1185">Reference proteome</keyword>